<dbReference type="EMBL" id="OR769223">
    <property type="protein sequence ID" value="WQJ53537.1"/>
    <property type="molecule type" value="Genomic_DNA"/>
</dbReference>
<protein>
    <recommendedName>
        <fullName evidence="3">Peptidase MA superfamily protein</fullName>
    </recommendedName>
</protein>
<evidence type="ECO:0008006" key="3">
    <source>
        <dbReference type="Google" id="ProtNLM"/>
    </source>
</evidence>
<accession>A0ABZ0Z4Z1</accession>
<evidence type="ECO:0000313" key="1">
    <source>
        <dbReference type="EMBL" id="WQJ53537.1"/>
    </source>
</evidence>
<name>A0ABZ0Z4Z1_9CAUD</name>
<dbReference type="Proteomes" id="UP001358193">
    <property type="component" value="Segment"/>
</dbReference>
<proteinExistence type="predicted"/>
<keyword evidence="2" id="KW-1185">Reference proteome</keyword>
<organism evidence="1 2">
    <name type="scientific">phage Lak_Megaphage_Sonny</name>
    <dbReference type="NCBI Taxonomy" id="3109229"/>
    <lineage>
        <taxon>Viruses</taxon>
        <taxon>Duplodnaviria</taxon>
        <taxon>Heunggongvirae</taxon>
        <taxon>Uroviricota</taxon>
        <taxon>Caudoviricetes</taxon>
        <taxon>Caudoviricetes code 15 clade</taxon>
    </lineage>
</organism>
<sequence>MQLNEKAGVIEFANIGYRKEICQIAKVLKQTTEYNDILYLDNYTIDKVKKYTFNLSSLTWIDTIYIYYKFDRTKLFDAMALSNGDIARNLNLFKIDSNGHIKYGTIYITDDGTQNLTYVLFHEMCHIYDNSKFKEIWMNDLQYYLDNCNYDITNYNYYDDVSLYSVKDIHNVITECMRFANFTESHAFMENINFEMFEYLNKFNFNFMKFSNTEKIFMRSSAMLFDIYNLEKITGNLRYIDRSIKNEYMNIYQNEIKKAYYGFNSFDKIINYIYVKLHKIVSHARSLFDYYFNLDSNAKQIYELDEKFKFETYLGKSKRIK</sequence>
<evidence type="ECO:0000313" key="2">
    <source>
        <dbReference type="Proteomes" id="UP001358193"/>
    </source>
</evidence>
<reference evidence="1 2" key="1">
    <citation type="submission" date="2023-11" db="EMBL/GenBank/DDBJ databases">
        <authorList>
            <person name="Cook R."/>
            <person name="Crisci M."/>
            <person name="Pye H."/>
            <person name="Adriaenssens E."/>
            <person name="Santini J."/>
        </authorList>
    </citation>
    <scope>NUCLEOTIDE SEQUENCE [LARGE SCALE GENOMIC DNA]</scope>
    <source>
        <strain evidence="1">Lak_Megaphage_Sonny</strain>
    </source>
</reference>